<evidence type="ECO:0000313" key="2">
    <source>
        <dbReference type="Proteomes" id="UP000887458"/>
    </source>
</evidence>
<dbReference type="Proteomes" id="UP000887458">
    <property type="component" value="Unassembled WGS sequence"/>
</dbReference>
<dbReference type="EMBL" id="NJHN03000012">
    <property type="protein sequence ID" value="KAH9426186.1"/>
    <property type="molecule type" value="Genomic_DNA"/>
</dbReference>
<evidence type="ECO:0000313" key="1">
    <source>
        <dbReference type="EMBL" id="KAH9426186.1"/>
    </source>
</evidence>
<gene>
    <name evidence="1" type="ORF">DERP_007126</name>
</gene>
<sequence>MTKLINFGFRFEKQLHTNKPKEYVDFVAEMYVMYAYQRRSFAHLTKLKTVDLRFWLLQYFRFVRTNEYRKILTVCRVCISVQRFRYCSTHFSAGFKRRQ</sequence>
<reference evidence="1 2" key="1">
    <citation type="journal article" date="2018" name="J. Allergy Clin. Immunol.">
        <title>High-quality assembly of Dermatophagoides pteronyssinus genome and transcriptome reveals a wide range of novel allergens.</title>
        <authorList>
            <person name="Liu X.Y."/>
            <person name="Yang K.Y."/>
            <person name="Wang M.Q."/>
            <person name="Kwok J.S."/>
            <person name="Zeng X."/>
            <person name="Yang Z."/>
            <person name="Xiao X.J."/>
            <person name="Lau C.P."/>
            <person name="Li Y."/>
            <person name="Huang Z.M."/>
            <person name="Ba J.G."/>
            <person name="Yim A.K."/>
            <person name="Ouyang C.Y."/>
            <person name="Ngai S.M."/>
            <person name="Chan T.F."/>
            <person name="Leung E.L."/>
            <person name="Liu L."/>
            <person name="Liu Z.G."/>
            <person name="Tsui S.K."/>
        </authorList>
    </citation>
    <scope>NUCLEOTIDE SEQUENCE [LARGE SCALE GENOMIC DNA]</scope>
    <source>
        <strain evidence="1">Derp</strain>
    </source>
</reference>
<name>A0ABQ8JU81_DERPT</name>
<keyword evidence="2" id="KW-1185">Reference proteome</keyword>
<organism evidence="1 2">
    <name type="scientific">Dermatophagoides pteronyssinus</name>
    <name type="common">European house dust mite</name>
    <dbReference type="NCBI Taxonomy" id="6956"/>
    <lineage>
        <taxon>Eukaryota</taxon>
        <taxon>Metazoa</taxon>
        <taxon>Ecdysozoa</taxon>
        <taxon>Arthropoda</taxon>
        <taxon>Chelicerata</taxon>
        <taxon>Arachnida</taxon>
        <taxon>Acari</taxon>
        <taxon>Acariformes</taxon>
        <taxon>Sarcoptiformes</taxon>
        <taxon>Astigmata</taxon>
        <taxon>Psoroptidia</taxon>
        <taxon>Analgoidea</taxon>
        <taxon>Pyroglyphidae</taxon>
        <taxon>Dermatophagoidinae</taxon>
        <taxon>Dermatophagoides</taxon>
    </lineage>
</organism>
<proteinExistence type="predicted"/>
<comment type="caution">
    <text evidence="1">The sequence shown here is derived from an EMBL/GenBank/DDBJ whole genome shotgun (WGS) entry which is preliminary data.</text>
</comment>
<accession>A0ABQ8JU81</accession>
<reference evidence="1 2" key="2">
    <citation type="journal article" date="2022" name="Mol. Biol. Evol.">
        <title>Comparative Genomics Reveals Insights into the Divergent Evolution of Astigmatic Mites and Household Pest Adaptations.</title>
        <authorList>
            <person name="Xiong Q."/>
            <person name="Wan A.T."/>
            <person name="Liu X."/>
            <person name="Fung C.S."/>
            <person name="Xiao X."/>
            <person name="Malainual N."/>
            <person name="Hou J."/>
            <person name="Wang L."/>
            <person name="Wang M."/>
            <person name="Yang K.Y."/>
            <person name="Cui Y."/>
            <person name="Leung E.L."/>
            <person name="Nong W."/>
            <person name="Shin S.K."/>
            <person name="Au S.W."/>
            <person name="Jeong K.Y."/>
            <person name="Chew F.T."/>
            <person name="Hui J.H."/>
            <person name="Leung T.F."/>
            <person name="Tungtrongchitr A."/>
            <person name="Zhong N."/>
            <person name="Liu Z."/>
            <person name="Tsui S.K."/>
        </authorList>
    </citation>
    <scope>NUCLEOTIDE SEQUENCE [LARGE SCALE GENOMIC DNA]</scope>
    <source>
        <strain evidence="1">Derp</strain>
    </source>
</reference>
<protein>
    <submittedName>
        <fullName evidence="1">Uncharacterized protein</fullName>
    </submittedName>
</protein>